<protein>
    <submittedName>
        <fullName evidence="3">Unannotated protein</fullName>
    </submittedName>
</protein>
<evidence type="ECO:0000313" key="3">
    <source>
        <dbReference type="EMBL" id="CAB4857453.1"/>
    </source>
</evidence>
<dbReference type="EMBL" id="CAFBLP010000001">
    <property type="protein sequence ID" value="CAB4857453.1"/>
    <property type="molecule type" value="Genomic_DNA"/>
</dbReference>
<dbReference type="InterPro" id="IPR013078">
    <property type="entry name" value="His_Pase_superF_clade-1"/>
</dbReference>
<gene>
    <name evidence="3" type="ORF">UFOPK3376_00057</name>
</gene>
<reference evidence="3" key="1">
    <citation type="submission" date="2020-05" db="EMBL/GenBank/DDBJ databases">
        <authorList>
            <person name="Chiriac C."/>
            <person name="Salcher M."/>
            <person name="Ghai R."/>
            <person name="Kavagutti S V."/>
        </authorList>
    </citation>
    <scope>NUCLEOTIDE SEQUENCE</scope>
</reference>
<keyword evidence="1" id="KW-0324">Glycolysis</keyword>
<dbReference type="InterPro" id="IPR029033">
    <property type="entry name" value="His_PPase_superfam"/>
</dbReference>
<dbReference type="SMART" id="SM00855">
    <property type="entry name" value="PGAM"/>
    <property type="match status" value="1"/>
</dbReference>
<dbReference type="PANTHER" id="PTHR48100">
    <property type="entry name" value="BROAD-SPECIFICITY PHOSPHATASE YOR283W-RELATED"/>
    <property type="match status" value="1"/>
</dbReference>
<dbReference type="SUPFAM" id="SSF53254">
    <property type="entry name" value="Phosphoglycerate mutase-like"/>
    <property type="match status" value="1"/>
</dbReference>
<sequence>MSETRIAKAPPTRLLVARHGQSEWNALGRWQGHADPPLSDEGMRQAADAGIRLGTFDAVWASDLQRASLTAQIIAELLGIGPVLIDPRLRETDVGPWQGLTHAEVEQGWPGLLADRRRPEGFEPYDTAATRMLAAFGDIAAANPGGEVLIISHGGAIRAVRQLLGARNERMPNLGASWFLVQHGQVIAGDLVSLIDAEPTGMAL</sequence>
<dbReference type="PANTHER" id="PTHR48100:SF1">
    <property type="entry name" value="HISTIDINE PHOSPHATASE FAMILY PROTEIN-RELATED"/>
    <property type="match status" value="1"/>
</dbReference>
<keyword evidence="2" id="KW-0413">Isomerase</keyword>
<dbReference type="Gene3D" id="3.40.50.1240">
    <property type="entry name" value="Phosphoglycerate mutase-like"/>
    <property type="match status" value="1"/>
</dbReference>
<dbReference type="CDD" id="cd07067">
    <property type="entry name" value="HP_PGM_like"/>
    <property type="match status" value="1"/>
</dbReference>
<dbReference type="InterPro" id="IPR050275">
    <property type="entry name" value="PGM_Phosphatase"/>
</dbReference>
<dbReference type="Pfam" id="PF00300">
    <property type="entry name" value="His_Phos_1"/>
    <property type="match status" value="1"/>
</dbReference>
<accession>A0A6J7CR30</accession>
<evidence type="ECO:0000256" key="2">
    <source>
        <dbReference type="ARBA" id="ARBA00023235"/>
    </source>
</evidence>
<dbReference type="AlphaFoldDB" id="A0A6J7CR30"/>
<organism evidence="3">
    <name type="scientific">freshwater metagenome</name>
    <dbReference type="NCBI Taxonomy" id="449393"/>
    <lineage>
        <taxon>unclassified sequences</taxon>
        <taxon>metagenomes</taxon>
        <taxon>ecological metagenomes</taxon>
    </lineage>
</organism>
<proteinExistence type="predicted"/>
<name>A0A6J7CR30_9ZZZZ</name>
<evidence type="ECO:0000256" key="1">
    <source>
        <dbReference type="ARBA" id="ARBA00023152"/>
    </source>
</evidence>
<dbReference type="GO" id="GO:0016791">
    <property type="term" value="F:phosphatase activity"/>
    <property type="evidence" value="ECO:0007669"/>
    <property type="project" value="TreeGrafter"/>
</dbReference>
<dbReference type="PROSITE" id="PS00175">
    <property type="entry name" value="PG_MUTASE"/>
    <property type="match status" value="1"/>
</dbReference>
<dbReference type="GO" id="GO:0005737">
    <property type="term" value="C:cytoplasm"/>
    <property type="evidence" value="ECO:0007669"/>
    <property type="project" value="TreeGrafter"/>
</dbReference>
<dbReference type="InterPro" id="IPR001345">
    <property type="entry name" value="PG/BPGM_mutase_AS"/>
</dbReference>